<dbReference type="PROSITE" id="PS51194">
    <property type="entry name" value="HELICASE_CTER"/>
    <property type="match status" value="1"/>
</dbReference>
<feature type="region of interest" description="Disordered" evidence="9">
    <location>
        <begin position="49"/>
        <end position="68"/>
    </location>
</feature>
<dbReference type="InterPro" id="IPR000330">
    <property type="entry name" value="SNF2_N"/>
</dbReference>
<dbReference type="Pfam" id="PF13923">
    <property type="entry name" value="zf-C3HC4_2"/>
    <property type="match status" value="1"/>
</dbReference>
<feature type="region of interest" description="Disordered" evidence="9">
    <location>
        <begin position="767"/>
        <end position="809"/>
    </location>
</feature>
<dbReference type="InterPro" id="IPR001650">
    <property type="entry name" value="Helicase_C-like"/>
</dbReference>
<feature type="domain" description="Helicase ATP-binding" evidence="11">
    <location>
        <begin position="370"/>
        <end position="570"/>
    </location>
</feature>
<keyword evidence="14" id="KW-1185">Reference proteome</keyword>
<name>A0A5J5EW01_9PEZI</name>
<dbReference type="SMART" id="SM00487">
    <property type="entry name" value="DEXDc"/>
    <property type="match status" value="1"/>
</dbReference>
<accession>A0A5J5EW01</accession>
<evidence type="ECO:0000259" key="12">
    <source>
        <dbReference type="PROSITE" id="PS51194"/>
    </source>
</evidence>
<evidence type="ECO:0000259" key="10">
    <source>
        <dbReference type="PROSITE" id="PS50089"/>
    </source>
</evidence>
<feature type="compositionally biased region" description="Basic and acidic residues" evidence="9">
    <location>
        <begin position="767"/>
        <end position="785"/>
    </location>
</feature>
<keyword evidence="5" id="KW-0862">Zinc</keyword>
<dbReference type="PROSITE" id="PS51192">
    <property type="entry name" value="HELICASE_ATP_BIND_1"/>
    <property type="match status" value="1"/>
</dbReference>
<dbReference type="PROSITE" id="PS50089">
    <property type="entry name" value="ZF_RING_2"/>
    <property type="match status" value="1"/>
</dbReference>
<dbReference type="SUPFAM" id="SSF57850">
    <property type="entry name" value="RING/U-box"/>
    <property type="match status" value="1"/>
</dbReference>
<dbReference type="PANTHER" id="PTHR45865:SF1">
    <property type="entry name" value="E3 UBIQUITIN-PROTEIN LIGASE SHPRH"/>
    <property type="match status" value="1"/>
</dbReference>
<keyword evidence="3 7" id="KW-0863">Zinc-finger</keyword>
<dbReference type="InterPro" id="IPR013083">
    <property type="entry name" value="Znf_RING/FYVE/PHD"/>
</dbReference>
<protein>
    <submittedName>
        <fullName evidence="13">SNF2 family N-terminal domain-containing protein</fullName>
    </submittedName>
</protein>
<dbReference type="GO" id="GO:0006974">
    <property type="term" value="P:DNA damage response"/>
    <property type="evidence" value="ECO:0007669"/>
    <property type="project" value="TreeGrafter"/>
</dbReference>
<dbReference type="InterPro" id="IPR052583">
    <property type="entry name" value="ATP-helicase/E3_Ub-Ligase"/>
</dbReference>
<dbReference type="GO" id="GO:0061630">
    <property type="term" value="F:ubiquitin protein ligase activity"/>
    <property type="evidence" value="ECO:0007669"/>
    <property type="project" value="TreeGrafter"/>
</dbReference>
<evidence type="ECO:0000256" key="7">
    <source>
        <dbReference type="PROSITE-ProRule" id="PRU00175"/>
    </source>
</evidence>
<dbReference type="PANTHER" id="PTHR45865">
    <property type="entry name" value="E3 UBIQUITIN-PROTEIN LIGASE SHPRH FAMILY MEMBER"/>
    <property type="match status" value="1"/>
</dbReference>
<evidence type="ECO:0000313" key="13">
    <source>
        <dbReference type="EMBL" id="KAA8905574.1"/>
    </source>
</evidence>
<dbReference type="InterPro" id="IPR001841">
    <property type="entry name" value="Znf_RING"/>
</dbReference>
<dbReference type="InterPro" id="IPR014001">
    <property type="entry name" value="Helicase_ATP-bd"/>
</dbReference>
<dbReference type="CDD" id="cd18070">
    <property type="entry name" value="DEXQc_SHPRH"/>
    <property type="match status" value="1"/>
</dbReference>
<dbReference type="GO" id="GO:0005634">
    <property type="term" value="C:nucleus"/>
    <property type="evidence" value="ECO:0007669"/>
    <property type="project" value="TreeGrafter"/>
</dbReference>
<dbReference type="Pfam" id="PF00271">
    <property type="entry name" value="Helicase_C"/>
    <property type="match status" value="1"/>
</dbReference>
<dbReference type="InParanoid" id="A0A5J5EW01"/>
<comment type="caution">
    <text evidence="13">The sequence shown here is derived from an EMBL/GenBank/DDBJ whole genome shotgun (WGS) entry which is preliminary data.</text>
</comment>
<dbReference type="Gene3D" id="3.40.50.300">
    <property type="entry name" value="P-loop containing nucleotide triphosphate hydrolases"/>
    <property type="match status" value="1"/>
</dbReference>
<dbReference type="GO" id="GO:0005524">
    <property type="term" value="F:ATP binding"/>
    <property type="evidence" value="ECO:0007669"/>
    <property type="project" value="InterPro"/>
</dbReference>
<dbReference type="Proteomes" id="UP000326924">
    <property type="component" value="Unassembled WGS sequence"/>
</dbReference>
<dbReference type="EMBL" id="VXIS01000098">
    <property type="protein sequence ID" value="KAA8905574.1"/>
    <property type="molecule type" value="Genomic_DNA"/>
</dbReference>
<keyword evidence="8" id="KW-0802">TPR repeat</keyword>
<dbReference type="GO" id="GO:0000209">
    <property type="term" value="P:protein polyubiquitination"/>
    <property type="evidence" value="ECO:0007669"/>
    <property type="project" value="TreeGrafter"/>
</dbReference>
<reference evidence="13 14" key="1">
    <citation type="submission" date="2019-09" db="EMBL/GenBank/DDBJ databases">
        <title>Draft genome of the ectomycorrhizal ascomycete Sphaerosporella brunnea.</title>
        <authorList>
            <consortium name="DOE Joint Genome Institute"/>
            <person name="Benucci G.M."/>
            <person name="Marozzi G."/>
            <person name="Antonielli L."/>
            <person name="Sanchez S."/>
            <person name="Marco P."/>
            <person name="Wang X."/>
            <person name="Falini L.B."/>
            <person name="Barry K."/>
            <person name="Haridas S."/>
            <person name="Lipzen A."/>
            <person name="Labutti K."/>
            <person name="Grigoriev I.V."/>
            <person name="Murat C."/>
            <person name="Martin F."/>
            <person name="Albertini E."/>
            <person name="Donnini D."/>
            <person name="Bonito G."/>
        </authorList>
    </citation>
    <scope>NUCLEOTIDE SEQUENCE [LARGE SCALE GENOMIC DNA]</scope>
    <source>
        <strain evidence="13 14">Sb_GMNB300</strain>
    </source>
</reference>
<dbReference type="InterPro" id="IPR017907">
    <property type="entry name" value="Znf_RING_CS"/>
</dbReference>
<dbReference type="InterPro" id="IPR059033">
    <property type="entry name" value="C144_05_dom"/>
</dbReference>
<dbReference type="CDD" id="cd18793">
    <property type="entry name" value="SF2_C_SNF"/>
    <property type="match status" value="1"/>
</dbReference>
<keyword evidence="4" id="KW-0378">Hydrolase</keyword>
<feature type="region of interest" description="Disordered" evidence="9">
    <location>
        <begin position="1248"/>
        <end position="1267"/>
    </location>
</feature>
<dbReference type="Pfam" id="PF26021">
    <property type="entry name" value="Ferritin_C144_05"/>
    <property type="match status" value="1"/>
</dbReference>
<evidence type="ECO:0000256" key="8">
    <source>
        <dbReference type="PROSITE-ProRule" id="PRU00339"/>
    </source>
</evidence>
<evidence type="ECO:0000256" key="2">
    <source>
        <dbReference type="ARBA" id="ARBA00022741"/>
    </source>
</evidence>
<evidence type="ECO:0000259" key="11">
    <source>
        <dbReference type="PROSITE" id="PS51192"/>
    </source>
</evidence>
<dbReference type="InterPro" id="IPR027417">
    <property type="entry name" value="P-loop_NTPase"/>
</dbReference>
<dbReference type="Gene3D" id="3.40.50.10810">
    <property type="entry name" value="Tandem AAA-ATPase domain"/>
    <property type="match status" value="1"/>
</dbReference>
<dbReference type="SMART" id="SM00184">
    <property type="entry name" value="RING"/>
    <property type="match status" value="1"/>
</dbReference>
<evidence type="ECO:0000256" key="6">
    <source>
        <dbReference type="ARBA" id="ARBA00022840"/>
    </source>
</evidence>
<feature type="compositionally biased region" description="Polar residues" evidence="9">
    <location>
        <begin position="1254"/>
        <end position="1266"/>
    </location>
</feature>
<evidence type="ECO:0000256" key="1">
    <source>
        <dbReference type="ARBA" id="ARBA00022723"/>
    </source>
</evidence>
<evidence type="ECO:0000256" key="9">
    <source>
        <dbReference type="SAM" id="MobiDB-lite"/>
    </source>
</evidence>
<dbReference type="InterPro" id="IPR038718">
    <property type="entry name" value="SNF2-like_sf"/>
</dbReference>
<keyword evidence="1" id="KW-0479">Metal-binding</keyword>
<sequence length="1523" mass="172677">MLELSHMSKPEFALESAPGLSTIHVTARVNVASSNWETAISAQLEVNRPSKRRKLNEPSSSSPDEEQPERILLLYREITLRIEHEESYGLLFDCLKDEQQSPTTLAVDWGIRNAEKATRTLRRVFSAANQMPVGMASIIRYKHLPDVEQSMRLYPKNENSELFSFSFHPTELSTEAWLDIKWATIVASNNKHKTAPLKEFKLESSLVLVHDANGLWSCSLVIKITIDAANEWTNRSLELSRKGYWDLLARGLPVGQPDVRSGPRSCVAPKDFYLSAHVPEKNEHIPWCVQSTELTCDLLPFQRRAISWMLKREGVKIAPAEPEKLALFKDRLGTNIPPTFFKQLDKNGDTCYVSHILGIASKDLDILRELTVKYDINGGILAEEMGLGKTVELVALLCLHRRKCVSGETVHDSCVDRKVKASAATLIITPPSILRQWQNEIARHAPDLKVSIYEGIKKSKDPESQLEEFLGYDVVLTTYSVLAAEVHFAQSPPERNMRYQKVYQVPRSPLVEIQWWRVCLDEAQMIESGVSNAAIVAREIPRVNAWCVTGTPVRKDVDDLYGLLLFLRYEPFCNKDLWHRLVRYNCDAFKSLFQYLSLRHSKDFIRDEMTLPPQNRVVVTVPFSQVEEENYRQQFLQMCSDCNVDSTGTPLTDDWEAGDYTETMRTWLMRLRQTCLHPEAGERNKKAFGQRNGPLRTVEEVLAAMIEQHMVQMRTDERALYQAIIKRGQVYEAQGKVESAMDAWNEALQLVQVSVAECRKAVQEELERCQEDPKRDLKGKSKVSDDVETQDEGDGQRQPGKKSQTQQRVGIARNRLKSFLELEHACYFWLATAYFQLKEKEEKKASKTTEASDGGSETPGRKLIEEYGAKETAYYDQAKKLRLELMQESRKKALAYITEFENKKERQAFVEVPDIIPPDERTGGIESQPILNSITELVNALNEQVILFDEFRENLVALLLEPLVDQDDGKELGGNEVEVSVEKQEESYAYMSALRALLADREQALMDTVNLLIQQDTRTALERPSKVHSDVFSRLIAEKDKANPIAIGHESLRSLLNRLKSLISNLKQQEDSGSQRAGLERQIAEKEFKKLQTHQVAQVKAVQDSFKEVELFRNATNSRLDFYRQLQAISDTLLPIDIQKEYGFKSITDPLFRMITNQEAALRKKINTAKSRGRYLLHLSGKKVGERPTCLICLDVYEMGIISNCGHSFCKDCIMIWRKQARTCPACKASLKPADFFQITYNPKAISMQKESQDSSPETTSPNSPASKKIYADVDDWVLNEIKAIELPGASYGSKIDMITRHLVWLKRNEPGFKAVLFSQWGDVLEVIKESLDRAKIGHASLKQAGIDKFRNDPEIHCFLLHARSQSAGLTLVNATHVFLCEPLLNVGLELQAISRVHRIGQNKTTTVWLYAVNNTVEQSVMELAAGRRMALIGRDSNDDIAMTDADSDLNGKLEAAESEELRQGVSRFIAKAAKGGEMVLDGDLWGCLFSRAKEQDAEAAKNELTKKELMASAAEGRRNLYQ</sequence>
<proteinExistence type="predicted"/>
<dbReference type="InterPro" id="IPR049730">
    <property type="entry name" value="SNF2/RAD54-like_C"/>
</dbReference>
<dbReference type="FunCoup" id="A0A5J5EW01">
    <property type="interactions" value="222"/>
</dbReference>
<evidence type="ECO:0000313" key="14">
    <source>
        <dbReference type="Proteomes" id="UP000326924"/>
    </source>
</evidence>
<dbReference type="Pfam" id="PF00176">
    <property type="entry name" value="SNF2-rel_dom"/>
    <property type="match status" value="1"/>
</dbReference>
<gene>
    <name evidence="13" type="ORF">FN846DRAFT_744749</name>
</gene>
<dbReference type="InterPro" id="IPR019734">
    <property type="entry name" value="TPR_rpt"/>
</dbReference>
<feature type="domain" description="RING-type" evidence="10">
    <location>
        <begin position="1190"/>
        <end position="1228"/>
    </location>
</feature>
<dbReference type="GO" id="GO:0016787">
    <property type="term" value="F:hydrolase activity"/>
    <property type="evidence" value="ECO:0007669"/>
    <property type="project" value="UniProtKB-KW"/>
</dbReference>
<keyword evidence="2" id="KW-0547">Nucleotide-binding</keyword>
<feature type="repeat" description="TPR" evidence="8">
    <location>
        <begin position="721"/>
        <end position="754"/>
    </location>
</feature>
<evidence type="ECO:0000256" key="5">
    <source>
        <dbReference type="ARBA" id="ARBA00022833"/>
    </source>
</evidence>
<dbReference type="GO" id="GO:0008270">
    <property type="term" value="F:zinc ion binding"/>
    <property type="evidence" value="ECO:0007669"/>
    <property type="project" value="UniProtKB-KW"/>
</dbReference>
<dbReference type="PROSITE" id="PS50005">
    <property type="entry name" value="TPR"/>
    <property type="match status" value="1"/>
</dbReference>
<evidence type="ECO:0000256" key="4">
    <source>
        <dbReference type="ARBA" id="ARBA00022801"/>
    </source>
</evidence>
<feature type="domain" description="Helicase C-terminal" evidence="12">
    <location>
        <begin position="1298"/>
        <end position="1449"/>
    </location>
</feature>
<dbReference type="OrthoDB" id="5330228at2759"/>
<dbReference type="SUPFAM" id="SSF52540">
    <property type="entry name" value="P-loop containing nucleoside triphosphate hydrolases"/>
    <property type="match status" value="2"/>
</dbReference>
<keyword evidence="6" id="KW-0067">ATP-binding</keyword>
<dbReference type="Gene3D" id="3.30.40.10">
    <property type="entry name" value="Zinc/RING finger domain, C3HC4 (zinc finger)"/>
    <property type="match status" value="1"/>
</dbReference>
<dbReference type="PROSITE" id="PS00518">
    <property type="entry name" value="ZF_RING_1"/>
    <property type="match status" value="1"/>
</dbReference>
<organism evidence="13 14">
    <name type="scientific">Sphaerosporella brunnea</name>
    <dbReference type="NCBI Taxonomy" id="1250544"/>
    <lineage>
        <taxon>Eukaryota</taxon>
        <taxon>Fungi</taxon>
        <taxon>Dikarya</taxon>
        <taxon>Ascomycota</taxon>
        <taxon>Pezizomycotina</taxon>
        <taxon>Pezizomycetes</taxon>
        <taxon>Pezizales</taxon>
        <taxon>Pyronemataceae</taxon>
        <taxon>Sphaerosporella</taxon>
    </lineage>
</organism>
<dbReference type="FunFam" id="3.40.50.10810:FF:000059">
    <property type="entry name" value="SNF2 family helicase/ATPase, putative"/>
    <property type="match status" value="1"/>
</dbReference>
<evidence type="ECO:0000256" key="3">
    <source>
        <dbReference type="ARBA" id="ARBA00022771"/>
    </source>
</evidence>